<dbReference type="Pfam" id="PF00501">
    <property type="entry name" value="AMP-binding"/>
    <property type="match status" value="1"/>
</dbReference>
<dbReference type="GO" id="GO:0016301">
    <property type="term" value="F:kinase activity"/>
    <property type="evidence" value="ECO:0007669"/>
    <property type="project" value="UniProtKB-KW"/>
</dbReference>
<evidence type="ECO:0000259" key="1">
    <source>
        <dbReference type="Pfam" id="PF00501"/>
    </source>
</evidence>
<dbReference type="SUPFAM" id="SSF56801">
    <property type="entry name" value="Acetyl-CoA synthetase-like"/>
    <property type="match status" value="1"/>
</dbReference>
<dbReference type="GO" id="GO:0016874">
    <property type="term" value="F:ligase activity"/>
    <property type="evidence" value="ECO:0007669"/>
    <property type="project" value="UniProtKB-KW"/>
</dbReference>
<organism evidence="3 4">
    <name type="scientific">Sporichthya brevicatena</name>
    <dbReference type="NCBI Taxonomy" id="171442"/>
    <lineage>
        <taxon>Bacteria</taxon>
        <taxon>Bacillati</taxon>
        <taxon>Actinomycetota</taxon>
        <taxon>Actinomycetes</taxon>
        <taxon>Sporichthyales</taxon>
        <taxon>Sporichthyaceae</taxon>
        <taxon>Sporichthya</taxon>
    </lineage>
</organism>
<comment type="caution">
    <text evidence="3">The sequence shown here is derived from an EMBL/GenBank/DDBJ whole genome shotgun (WGS) entry which is preliminary data.</text>
</comment>
<dbReference type="InterPro" id="IPR042099">
    <property type="entry name" value="ANL_N_sf"/>
</dbReference>
<keyword evidence="4" id="KW-1185">Reference proteome</keyword>
<keyword evidence="3" id="KW-0418">Kinase</keyword>
<dbReference type="Proteomes" id="UP001500957">
    <property type="component" value="Unassembled WGS sequence"/>
</dbReference>
<sequence length="522" mass="55725">MTVTAPPARLISDRLAHWASELPDTPALRYQGTDLTWSQWYERCERLAGALGALGVGRGSVVATYDKNSPACLDLTLTASGIGAAHAIPNWRLSAEEVAYVLNDSGAEVVFVGAEFMKTFDSIRDQLPAVREVVVLGTDGDVEDQFDALVAAATPAPITGAEPSDTALILYTSGTTGFPKGAMITHSNMVAHSEALSDYFQIGHEHRYLLAMPMFHVGGTSPGIGCVYVGAPITITREATPEHLMSGLPGATHAFFVPAIFAALLQAGEVGAKALSQLQLLCYGAAPMPAPVLRASLATWPNARFLQVYGMTELSGAVVALDDEAHRNPDHPERQSAAGVAMRGTELQVVDPATLEPVPANTPGEVWVRGGTVMAGYLNKPEATADTIRPDGWLRTGDVGHLDDDGFLFISDRVKDMIITGGENVYCPEVERILAEHPDVLEVAVIGIPDDQWGESVKAVVVPKPGATVDPGGVISYARERLAHFKAPRTVDVVSELPRNGAGKILKTVLRQPYWEGRDRQV</sequence>
<proteinExistence type="predicted"/>
<dbReference type="PROSITE" id="PS00455">
    <property type="entry name" value="AMP_BINDING"/>
    <property type="match status" value="1"/>
</dbReference>
<dbReference type="InterPro" id="IPR000873">
    <property type="entry name" value="AMP-dep_synth/lig_dom"/>
</dbReference>
<feature type="domain" description="AMP-binding enzyme C-terminal" evidence="2">
    <location>
        <begin position="429"/>
        <end position="504"/>
    </location>
</feature>
<dbReference type="Pfam" id="PF13193">
    <property type="entry name" value="AMP-binding_C"/>
    <property type="match status" value="1"/>
</dbReference>
<feature type="domain" description="AMP-dependent synthetase/ligase" evidence="1">
    <location>
        <begin position="16"/>
        <end position="378"/>
    </location>
</feature>
<protein>
    <submittedName>
        <fullName evidence="3">Long-chain fatty acid--CoA ligase</fullName>
    </submittedName>
</protein>
<gene>
    <name evidence="3" type="ORF">GCM10009547_46660</name>
</gene>
<keyword evidence="3" id="KW-0808">Transferase</keyword>
<dbReference type="Gene3D" id="3.30.300.30">
    <property type="match status" value="1"/>
</dbReference>
<dbReference type="InterPro" id="IPR050237">
    <property type="entry name" value="ATP-dep_AMP-bd_enzyme"/>
</dbReference>
<keyword evidence="3" id="KW-0436">Ligase</keyword>
<dbReference type="PANTHER" id="PTHR43767:SF1">
    <property type="entry name" value="NONRIBOSOMAL PEPTIDE SYNTHASE PES1 (EUROFUNG)-RELATED"/>
    <property type="match status" value="1"/>
</dbReference>
<dbReference type="Gene3D" id="3.40.50.12780">
    <property type="entry name" value="N-terminal domain of ligase-like"/>
    <property type="match status" value="1"/>
</dbReference>
<dbReference type="NCBIfam" id="NF004837">
    <property type="entry name" value="PRK06187.1"/>
    <property type="match status" value="1"/>
</dbReference>
<dbReference type="PANTHER" id="PTHR43767">
    <property type="entry name" value="LONG-CHAIN-FATTY-ACID--COA LIGASE"/>
    <property type="match status" value="1"/>
</dbReference>
<dbReference type="InterPro" id="IPR025110">
    <property type="entry name" value="AMP-bd_C"/>
</dbReference>
<name>A0ABP3SG94_9ACTN</name>
<evidence type="ECO:0000313" key="3">
    <source>
        <dbReference type="EMBL" id="GAA0636996.1"/>
    </source>
</evidence>
<dbReference type="EMBL" id="BAAAHE010000051">
    <property type="protein sequence ID" value="GAA0636996.1"/>
    <property type="molecule type" value="Genomic_DNA"/>
</dbReference>
<accession>A0ABP3SG94</accession>
<dbReference type="InterPro" id="IPR045851">
    <property type="entry name" value="AMP-bd_C_sf"/>
</dbReference>
<dbReference type="RefSeq" id="WP_344609369.1">
    <property type="nucleotide sequence ID" value="NZ_BAAAHE010000051.1"/>
</dbReference>
<reference evidence="4" key="1">
    <citation type="journal article" date="2019" name="Int. J. Syst. Evol. Microbiol.">
        <title>The Global Catalogue of Microorganisms (GCM) 10K type strain sequencing project: providing services to taxonomists for standard genome sequencing and annotation.</title>
        <authorList>
            <consortium name="The Broad Institute Genomics Platform"/>
            <consortium name="The Broad Institute Genome Sequencing Center for Infectious Disease"/>
            <person name="Wu L."/>
            <person name="Ma J."/>
        </authorList>
    </citation>
    <scope>NUCLEOTIDE SEQUENCE [LARGE SCALE GENOMIC DNA]</scope>
    <source>
        <strain evidence="4">JCM 10671</strain>
    </source>
</reference>
<evidence type="ECO:0000313" key="4">
    <source>
        <dbReference type="Proteomes" id="UP001500957"/>
    </source>
</evidence>
<evidence type="ECO:0000259" key="2">
    <source>
        <dbReference type="Pfam" id="PF13193"/>
    </source>
</evidence>
<dbReference type="InterPro" id="IPR020845">
    <property type="entry name" value="AMP-binding_CS"/>
</dbReference>